<sequence length="171" mass="19085">MSKKTSPAGGTETVVYQSSLQLSTATLTFLGDLLRGHLKKIRSRWRKLPTGKIATIVLAVLRHDQRLADMAGGNHISATTVRRWVLEVIELLAARAQRLERALKKVIRTGGHIVLIDGTLIRTRRRTEADNRRNYSEKHKAHGLFFRVCPVKGPASHSVVTESREVSLSFA</sequence>
<dbReference type="Proteomes" id="UP000299290">
    <property type="component" value="Unassembled WGS sequence"/>
</dbReference>
<gene>
    <name evidence="1" type="ORF">SANT12839_003080</name>
</gene>
<dbReference type="EMBL" id="BJHV01000001">
    <property type="protein sequence ID" value="GDY39426.1"/>
    <property type="molecule type" value="Genomic_DNA"/>
</dbReference>
<dbReference type="AlphaFoldDB" id="A0A4D4JYC3"/>
<keyword evidence="2" id="KW-1185">Reference proteome</keyword>
<evidence type="ECO:0000313" key="1">
    <source>
        <dbReference type="EMBL" id="GDY39426.1"/>
    </source>
</evidence>
<proteinExistence type="predicted"/>
<dbReference type="RefSeq" id="WP_174887286.1">
    <property type="nucleotide sequence ID" value="NZ_BJHV01000001.1"/>
</dbReference>
<evidence type="ECO:0000313" key="2">
    <source>
        <dbReference type="Proteomes" id="UP000299290"/>
    </source>
</evidence>
<name>A0A4D4JYC3_9ACTN</name>
<reference evidence="1 2" key="1">
    <citation type="journal article" date="2020" name="Int. J. Syst. Evol. Microbiol.">
        <title>Reclassification of Streptomyces castelarensis and Streptomyces sporoclivatus as later heterotypic synonyms of Streptomyces antimycoticus.</title>
        <authorList>
            <person name="Komaki H."/>
            <person name="Tamura T."/>
        </authorList>
    </citation>
    <scope>NUCLEOTIDE SEQUENCE [LARGE SCALE GENOMIC DNA]</scope>
    <source>
        <strain evidence="1 2">NBRC 12839</strain>
    </source>
</reference>
<protein>
    <submittedName>
        <fullName evidence="1">Transposase</fullName>
    </submittedName>
</protein>
<comment type="caution">
    <text evidence="1">The sequence shown here is derived from an EMBL/GenBank/DDBJ whole genome shotgun (WGS) entry which is preliminary data.</text>
</comment>
<accession>A0A4D4JYC3</accession>
<organism evidence="1 2">
    <name type="scientific">Streptomyces antimycoticus</name>
    <dbReference type="NCBI Taxonomy" id="68175"/>
    <lineage>
        <taxon>Bacteria</taxon>
        <taxon>Bacillati</taxon>
        <taxon>Actinomycetota</taxon>
        <taxon>Actinomycetes</taxon>
        <taxon>Kitasatosporales</taxon>
        <taxon>Streptomycetaceae</taxon>
        <taxon>Streptomyces</taxon>
        <taxon>Streptomyces violaceusniger group</taxon>
    </lineage>
</organism>